<evidence type="ECO:0000256" key="11">
    <source>
        <dbReference type="PROSITE-ProRule" id="PRU10141"/>
    </source>
</evidence>
<dbReference type="GO" id="GO:0003743">
    <property type="term" value="F:translation initiation factor activity"/>
    <property type="evidence" value="ECO:0007669"/>
    <property type="project" value="UniProtKB-KW"/>
</dbReference>
<dbReference type="InterPro" id="IPR000719">
    <property type="entry name" value="Prot_kinase_dom"/>
</dbReference>
<organism evidence="14 15">
    <name type="scientific">Astathelohania contejeani</name>
    <dbReference type="NCBI Taxonomy" id="164912"/>
    <lineage>
        <taxon>Eukaryota</taxon>
        <taxon>Fungi</taxon>
        <taxon>Fungi incertae sedis</taxon>
        <taxon>Microsporidia</taxon>
        <taxon>Astathelohaniidae</taxon>
        <taxon>Astathelohania</taxon>
    </lineage>
</organism>
<dbReference type="SMART" id="SM00220">
    <property type="entry name" value="S_TKc"/>
    <property type="match status" value="1"/>
</dbReference>
<dbReference type="EC" id="2.7.11.1" evidence="1"/>
<evidence type="ECO:0000256" key="12">
    <source>
        <dbReference type="RuleBase" id="RU000304"/>
    </source>
</evidence>
<dbReference type="InterPro" id="IPR050339">
    <property type="entry name" value="CC_SR_Kinase"/>
</dbReference>
<keyword evidence="14" id="KW-0648">Protein biosynthesis</keyword>
<comment type="catalytic activity">
    <reaction evidence="9">
        <text>L-threonyl-[protein] + ATP = O-phospho-L-threonyl-[protein] + ADP + H(+)</text>
        <dbReference type="Rhea" id="RHEA:46608"/>
        <dbReference type="Rhea" id="RHEA-COMP:11060"/>
        <dbReference type="Rhea" id="RHEA-COMP:11605"/>
        <dbReference type="ChEBI" id="CHEBI:15378"/>
        <dbReference type="ChEBI" id="CHEBI:30013"/>
        <dbReference type="ChEBI" id="CHEBI:30616"/>
        <dbReference type="ChEBI" id="CHEBI:61977"/>
        <dbReference type="ChEBI" id="CHEBI:456216"/>
        <dbReference type="EC" id="2.7.11.1"/>
    </reaction>
    <physiologicalReaction direction="left-to-right" evidence="9">
        <dbReference type="Rhea" id="RHEA:46609"/>
    </physiologicalReaction>
</comment>
<protein>
    <recommendedName>
        <fullName evidence="1">non-specific serine/threonine protein kinase</fullName>
        <ecNumber evidence="1">2.7.11.1</ecNumber>
    </recommendedName>
</protein>
<evidence type="ECO:0000259" key="13">
    <source>
        <dbReference type="PROSITE" id="PS50011"/>
    </source>
</evidence>
<feature type="binding site" evidence="11">
    <location>
        <position position="42"/>
    </location>
    <ligand>
        <name>ATP</name>
        <dbReference type="ChEBI" id="CHEBI:30616"/>
    </ligand>
</feature>
<dbReference type="SUPFAM" id="SSF56112">
    <property type="entry name" value="Protein kinase-like (PK-like)"/>
    <property type="match status" value="1"/>
</dbReference>
<dbReference type="PROSITE" id="PS00108">
    <property type="entry name" value="PROTEIN_KINASE_ST"/>
    <property type="match status" value="1"/>
</dbReference>
<dbReference type="PROSITE" id="PS50011">
    <property type="entry name" value="PROTEIN_KINASE_DOM"/>
    <property type="match status" value="1"/>
</dbReference>
<keyword evidence="3" id="KW-0808">Transferase</keyword>
<comment type="catalytic activity">
    <reaction evidence="10">
        <text>L-seryl-[protein] + ATP = O-phospho-L-seryl-[protein] + ADP + H(+)</text>
        <dbReference type="Rhea" id="RHEA:17989"/>
        <dbReference type="Rhea" id="RHEA-COMP:9863"/>
        <dbReference type="Rhea" id="RHEA-COMP:11604"/>
        <dbReference type="ChEBI" id="CHEBI:15378"/>
        <dbReference type="ChEBI" id="CHEBI:29999"/>
        <dbReference type="ChEBI" id="CHEBI:30616"/>
        <dbReference type="ChEBI" id="CHEBI:83421"/>
        <dbReference type="ChEBI" id="CHEBI:456216"/>
        <dbReference type="EC" id="2.7.11.1"/>
    </reaction>
    <physiologicalReaction direction="left-to-right" evidence="10">
        <dbReference type="Rhea" id="RHEA:17990"/>
    </physiologicalReaction>
</comment>
<dbReference type="GO" id="GO:0016301">
    <property type="term" value="F:kinase activity"/>
    <property type="evidence" value="ECO:0007669"/>
    <property type="project" value="UniProtKB-KW"/>
</dbReference>
<feature type="domain" description="Protein kinase" evidence="13">
    <location>
        <begin position="13"/>
        <end position="311"/>
    </location>
</feature>
<evidence type="ECO:0000313" key="14">
    <source>
        <dbReference type="EMBL" id="KAF7684196.1"/>
    </source>
</evidence>
<evidence type="ECO:0000256" key="2">
    <source>
        <dbReference type="ARBA" id="ARBA00022527"/>
    </source>
</evidence>
<accession>A0ABQ7I166</accession>
<dbReference type="InterPro" id="IPR008271">
    <property type="entry name" value="Ser/Thr_kinase_AS"/>
</dbReference>
<keyword evidence="6 11" id="KW-0067">ATP-binding</keyword>
<evidence type="ECO:0000256" key="9">
    <source>
        <dbReference type="ARBA" id="ARBA00048659"/>
    </source>
</evidence>
<keyword evidence="4 11" id="KW-0547">Nucleotide-binding</keyword>
<dbReference type="PANTHER" id="PTHR11042:SF160">
    <property type="entry name" value="EUKARYOTIC TRANSLATION INITIATION FACTOR 2-ALPHA KINASE 1"/>
    <property type="match status" value="1"/>
</dbReference>
<dbReference type="Gene3D" id="1.10.510.10">
    <property type="entry name" value="Transferase(Phosphotransferase) domain 1"/>
    <property type="match status" value="1"/>
</dbReference>
<comment type="similarity">
    <text evidence="8">Belongs to the protein kinase superfamily. Ser/Thr protein kinase family. GCN2 subfamily.</text>
</comment>
<dbReference type="InterPro" id="IPR011009">
    <property type="entry name" value="Kinase-like_dom_sf"/>
</dbReference>
<evidence type="ECO:0000256" key="8">
    <source>
        <dbReference type="ARBA" id="ARBA00037982"/>
    </source>
</evidence>
<dbReference type="Proteomes" id="UP001516464">
    <property type="component" value="Unassembled WGS sequence"/>
</dbReference>
<dbReference type="PANTHER" id="PTHR11042">
    <property type="entry name" value="EUKARYOTIC TRANSLATION INITIATION FACTOR 2-ALPHA KINASE EIF2-ALPHA KINASE -RELATED"/>
    <property type="match status" value="1"/>
</dbReference>
<evidence type="ECO:0000256" key="6">
    <source>
        <dbReference type="ARBA" id="ARBA00022840"/>
    </source>
</evidence>
<proteinExistence type="inferred from homology"/>
<evidence type="ECO:0000256" key="10">
    <source>
        <dbReference type="ARBA" id="ARBA00048977"/>
    </source>
</evidence>
<evidence type="ECO:0000313" key="15">
    <source>
        <dbReference type="Proteomes" id="UP001516464"/>
    </source>
</evidence>
<dbReference type="Gene3D" id="3.30.200.20">
    <property type="entry name" value="Phosphorylase Kinase, domain 1"/>
    <property type="match status" value="1"/>
</dbReference>
<keyword evidence="2 12" id="KW-0723">Serine/threonine-protein kinase</keyword>
<evidence type="ECO:0000256" key="7">
    <source>
        <dbReference type="ARBA" id="ARBA00023193"/>
    </source>
</evidence>
<dbReference type="EMBL" id="SBIQ01000024">
    <property type="protein sequence ID" value="KAF7684196.1"/>
    <property type="molecule type" value="Genomic_DNA"/>
</dbReference>
<evidence type="ECO:0000256" key="5">
    <source>
        <dbReference type="ARBA" id="ARBA00022777"/>
    </source>
</evidence>
<name>A0ABQ7I166_9MICR</name>
<dbReference type="PROSITE" id="PS00107">
    <property type="entry name" value="PROTEIN_KINASE_ATP"/>
    <property type="match status" value="1"/>
</dbReference>
<dbReference type="InterPro" id="IPR017441">
    <property type="entry name" value="Protein_kinase_ATP_BS"/>
</dbReference>
<gene>
    <name evidence="14" type="primary">Eif2ak1</name>
    <name evidence="14" type="ORF">TCON_0608</name>
</gene>
<evidence type="ECO:0000256" key="3">
    <source>
        <dbReference type="ARBA" id="ARBA00022679"/>
    </source>
</evidence>
<keyword evidence="14" id="KW-0396">Initiation factor</keyword>
<keyword evidence="5 14" id="KW-0418">Kinase</keyword>
<comment type="caution">
    <text evidence="14">The sequence shown here is derived from an EMBL/GenBank/DDBJ whole genome shotgun (WGS) entry which is preliminary data.</text>
</comment>
<reference evidence="14 15" key="1">
    <citation type="submission" date="2019-01" db="EMBL/GenBank/DDBJ databases">
        <title>Genomes sequencing and comparative genomics of infectious freshwater microsporidia, Cucumispora dikerogammari and Thelohania contejeani.</title>
        <authorList>
            <person name="Cormier A."/>
            <person name="Giraud I."/>
            <person name="Wattier R."/>
            <person name="Teixeira M."/>
            <person name="Grandjean F."/>
            <person name="Rigaud T."/>
            <person name="Cordaux R."/>
        </authorList>
    </citation>
    <scope>NUCLEOTIDE SEQUENCE [LARGE SCALE GENOMIC DNA]</scope>
    <source>
        <strain evidence="14">T1</strain>
        <tissue evidence="14">Spores</tissue>
    </source>
</reference>
<sequence length="311" mass="36456">MNMITLKNHVKSFNNVIRVGRGAFGTVYKIINTNQRIVYALKETKIENIGATYNKDVLNIGRHVNLLEYFGLFISKRLPKLDHLYKKKQFARSNSFYQYVLTKYCKITLRNFLEDRNQIFNENEKLIEKFDICNCGVIRLKSTKFINKKLVNFIFKSIVRGVLFLHQHNIIHRDLKPENIFFEDEFSLIPKIGDFGCCKNNSFANPDKKDEFLKSIEVGSFNYTAPEVITGIYDNKIDVYSLGLIYLEMLYPMITNMERIYIFDEIKHKGRIPGNIEMGEKIEYDIINLCIKESPQSRISVRKLFALLVNL</sequence>
<dbReference type="Pfam" id="PF00069">
    <property type="entry name" value="Pkinase"/>
    <property type="match status" value="1"/>
</dbReference>
<evidence type="ECO:0000256" key="4">
    <source>
        <dbReference type="ARBA" id="ARBA00022741"/>
    </source>
</evidence>
<keyword evidence="15" id="KW-1185">Reference proteome</keyword>
<keyword evidence="7" id="KW-0652">Protein synthesis inhibitor</keyword>
<evidence type="ECO:0000256" key="1">
    <source>
        <dbReference type="ARBA" id="ARBA00012513"/>
    </source>
</evidence>